<evidence type="ECO:0008006" key="2">
    <source>
        <dbReference type="Google" id="ProtNLM"/>
    </source>
</evidence>
<dbReference type="EMBL" id="CADCWG010000131">
    <property type="protein sequence ID" value="CAA9553318.1"/>
    <property type="molecule type" value="Genomic_DNA"/>
</dbReference>
<reference evidence="1" key="1">
    <citation type="submission" date="2020-02" db="EMBL/GenBank/DDBJ databases">
        <authorList>
            <person name="Meier V. D."/>
        </authorList>
    </citation>
    <scope>NUCLEOTIDE SEQUENCE</scope>
    <source>
        <strain evidence="1">AVDCRST_MAG49</strain>
    </source>
</reference>
<evidence type="ECO:0000313" key="1">
    <source>
        <dbReference type="EMBL" id="CAA9553318.1"/>
    </source>
</evidence>
<sequence>MPMQRPTLPDPNDPDLEKTLHVANGDVVADLLAETDIRGEVLVWRDVLSEGPVPPDLSLVNLGAARARFLDERGWMPYLAARADLAKRDSILSFVPRLRDELVLWFEHDLHDQLQLIQILDRFGARGPEKLRISLVTADRYPGIEPFHGLGQLDADQLSGLFPTRSEIGMDHCRLARRAWQAFRASDPTEIERFLGEDTSALPFLAPALRRHLAQFPAADTGLSMTETLTLRVLADGPLAPVQLFLAVQDLEATPFMGDLAFWWHLERLAGGSQPLLRLADGGAFVAPRPAREEDGTPLFDGPALELTQTGADVLAGRLDWATLSPPDRWLGGVHLALGAPLWRWDPGTEKLVAPGSD</sequence>
<organism evidence="1">
    <name type="scientific">uncultured Thermomicrobiales bacterium</name>
    <dbReference type="NCBI Taxonomy" id="1645740"/>
    <lineage>
        <taxon>Bacteria</taxon>
        <taxon>Pseudomonadati</taxon>
        <taxon>Thermomicrobiota</taxon>
        <taxon>Thermomicrobia</taxon>
        <taxon>Thermomicrobiales</taxon>
        <taxon>environmental samples</taxon>
    </lineage>
</organism>
<gene>
    <name evidence="1" type="ORF">AVDCRST_MAG49-2025</name>
</gene>
<name>A0A6J4UML5_9BACT</name>
<accession>A0A6J4UML5</accession>
<proteinExistence type="predicted"/>
<protein>
    <recommendedName>
        <fullName evidence="2">DUF1835 domain-containing protein</fullName>
    </recommendedName>
</protein>
<dbReference type="AlphaFoldDB" id="A0A6J4UML5"/>